<keyword evidence="3" id="KW-1133">Transmembrane helix</keyword>
<protein>
    <recommendedName>
        <fullName evidence="5">Receptor ligand binding region domain-containing protein</fullName>
    </recommendedName>
</protein>
<comment type="subcellular location">
    <subcellularLocation>
        <location evidence="1">Membrane</location>
    </subcellularLocation>
</comment>
<name>A0AAD5QF22_PARTN</name>
<reference evidence="6" key="1">
    <citation type="submission" date="2021-06" db="EMBL/GenBank/DDBJ databases">
        <title>Parelaphostrongylus tenuis whole genome reference sequence.</title>
        <authorList>
            <person name="Garwood T.J."/>
            <person name="Larsen P.A."/>
            <person name="Fountain-Jones N.M."/>
            <person name="Garbe J.R."/>
            <person name="Macchietto M.G."/>
            <person name="Kania S.A."/>
            <person name="Gerhold R.W."/>
            <person name="Richards J.E."/>
            <person name="Wolf T.M."/>
        </authorList>
    </citation>
    <scope>NUCLEOTIDE SEQUENCE</scope>
    <source>
        <strain evidence="6">MNPRO001-30</strain>
        <tissue evidence="6">Meninges</tissue>
    </source>
</reference>
<dbReference type="InterPro" id="IPR028082">
    <property type="entry name" value="Peripla_BP_I"/>
</dbReference>
<gene>
    <name evidence="6" type="ORF">KIN20_004321</name>
</gene>
<dbReference type="InterPro" id="IPR001828">
    <property type="entry name" value="ANF_lig-bd_rcpt"/>
</dbReference>
<dbReference type="EMBL" id="JAHQIW010000581">
    <property type="protein sequence ID" value="KAJ1348912.1"/>
    <property type="molecule type" value="Genomic_DNA"/>
</dbReference>
<dbReference type="SUPFAM" id="SSF53822">
    <property type="entry name" value="Periplasmic binding protein-like I"/>
    <property type="match status" value="1"/>
</dbReference>
<evidence type="ECO:0000256" key="2">
    <source>
        <dbReference type="ARBA" id="ARBA00022692"/>
    </source>
</evidence>
<keyword evidence="7" id="KW-1185">Reference proteome</keyword>
<accession>A0AAD5QF22</accession>
<evidence type="ECO:0000259" key="5">
    <source>
        <dbReference type="Pfam" id="PF01094"/>
    </source>
</evidence>
<sequence length="284" mass="32300">MGDPMGYASNFVTSIGSRVGLEAAAISEFLETLRWTSFLLVYQHDSDLVDLAPLIHDRRSSHYYRGTHAAIRMRRLPNNTDNYEAYLENVRNYMQLTNIVVHSNNITTLYSLLQSAKVLNMTEPPFSYLFTSTDLPLLEDFLSNVYGAFHCNISGLQLVKNDPMMKTTLALTSEAIWVVGRALYNMKELKNAPRPGALLCDASDKWTDGPKMNDAIRKLQGRGQLTGDIRFSEYGEREDIVYYGVGRINSHFVKVAVRIPAHFESYQQLFVFPFTSALHHPFAW</sequence>
<dbReference type="Proteomes" id="UP001196413">
    <property type="component" value="Unassembled WGS sequence"/>
</dbReference>
<proteinExistence type="predicted"/>
<keyword evidence="4" id="KW-0472">Membrane</keyword>
<feature type="domain" description="Receptor ligand binding region" evidence="5">
    <location>
        <begin position="22"/>
        <end position="242"/>
    </location>
</feature>
<dbReference type="GO" id="GO:0016020">
    <property type="term" value="C:membrane"/>
    <property type="evidence" value="ECO:0007669"/>
    <property type="project" value="UniProtKB-SubCell"/>
</dbReference>
<dbReference type="AlphaFoldDB" id="A0AAD5QF22"/>
<comment type="caution">
    <text evidence="6">The sequence shown here is derived from an EMBL/GenBank/DDBJ whole genome shotgun (WGS) entry which is preliminary data.</text>
</comment>
<keyword evidence="2" id="KW-0812">Transmembrane</keyword>
<evidence type="ECO:0000256" key="1">
    <source>
        <dbReference type="ARBA" id="ARBA00004370"/>
    </source>
</evidence>
<dbReference type="Gene3D" id="3.40.50.2300">
    <property type="match status" value="1"/>
</dbReference>
<organism evidence="6 7">
    <name type="scientific">Parelaphostrongylus tenuis</name>
    <name type="common">Meningeal worm</name>
    <dbReference type="NCBI Taxonomy" id="148309"/>
    <lineage>
        <taxon>Eukaryota</taxon>
        <taxon>Metazoa</taxon>
        <taxon>Ecdysozoa</taxon>
        <taxon>Nematoda</taxon>
        <taxon>Chromadorea</taxon>
        <taxon>Rhabditida</taxon>
        <taxon>Rhabditina</taxon>
        <taxon>Rhabditomorpha</taxon>
        <taxon>Strongyloidea</taxon>
        <taxon>Metastrongylidae</taxon>
        <taxon>Parelaphostrongylus</taxon>
    </lineage>
</organism>
<dbReference type="Pfam" id="PF01094">
    <property type="entry name" value="ANF_receptor"/>
    <property type="match status" value="1"/>
</dbReference>
<evidence type="ECO:0000256" key="3">
    <source>
        <dbReference type="ARBA" id="ARBA00022989"/>
    </source>
</evidence>
<evidence type="ECO:0000256" key="4">
    <source>
        <dbReference type="ARBA" id="ARBA00023136"/>
    </source>
</evidence>
<evidence type="ECO:0000313" key="6">
    <source>
        <dbReference type="EMBL" id="KAJ1348912.1"/>
    </source>
</evidence>
<evidence type="ECO:0000313" key="7">
    <source>
        <dbReference type="Proteomes" id="UP001196413"/>
    </source>
</evidence>